<feature type="transmembrane region" description="Helical" evidence="1">
    <location>
        <begin position="124"/>
        <end position="146"/>
    </location>
</feature>
<dbReference type="Pfam" id="PF12679">
    <property type="entry name" value="ABC2_membrane_2"/>
    <property type="match status" value="1"/>
</dbReference>
<organism evidence="2 3">
    <name type="scientific">Thermobifida cellulosilytica TB100</name>
    <dbReference type="NCBI Taxonomy" id="665004"/>
    <lineage>
        <taxon>Bacteria</taxon>
        <taxon>Bacillati</taxon>
        <taxon>Actinomycetota</taxon>
        <taxon>Actinomycetes</taxon>
        <taxon>Streptosporangiales</taxon>
        <taxon>Nocardiopsidaceae</taxon>
        <taxon>Thermobifida</taxon>
    </lineage>
</organism>
<dbReference type="Proteomes" id="UP000074382">
    <property type="component" value="Unassembled WGS sequence"/>
</dbReference>
<sequence>MRRSVFGRFLRDHLRALVGWGVGVAAVTALYSAFWPSMRDSSGAMDAYLESLPQGLLETMGWNSLSTAEGYLGATVFGLLVPALLVIAAAVLGARAIAGDEEDGGLELLLAHPVSRTGVLVQRFAALTVFVAVLGAVVFGTLLLLGPAIDIGLPADRLLAASTAVALIGLVHGAAALAVGAATGRRALALGAAAVLAVVGYLGHTLARQVEELEWLRFASAFHYALEPDPLANGFDPAPTAVLLAVPVVLVALGAAAFNRRDVGV</sequence>
<gene>
    <name evidence="2" type="ORF">AC529_12910</name>
</gene>
<evidence type="ECO:0000313" key="2">
    <source>
        <dbReference type="EMBL" id="KUP96330.1"/>
    </source>
</evidence>
<keyword evidence="1" id="KW-0472">Membrane</keyword>
<proteinExistence type="predicted"/>
<keyword evidence="1" id="KW-0812">Transmembrane</keyword>
<dbReference type="RefSeq" id="WP_068753187.1">
    <property type="nucleotide sequence ID" value="NZ_KQ950180.1"/>
</dbReference>
<feature type="transmembrane region" description="Helical" evidence="1">
    <location>
        <begin position="12"/>
        <end position="35"/>
    </location>
</feature>
<dbReference type="PATRIC" id="fig|665004.4.peg.401"/>
<dbReference type="OrthoDB" id="3686802at2"/>
<evidence type="ECO:0008006" key="4">
    <source>
        <dbReference type="Google" id="ProtNLM"/>
    </source>
</evidence>
<feature type="transmembrane region" description="Helical" evidence="1">
    <location>
        <begin position="187"/>
        <end position="207"/>
    </location>
</feature>
<dbReference type="GO" id="GO:0140359">
    <property type="term" value="F:ABC-type transporter activity"/>
    <property type="evidence" value="ECO:0007669"/>
    <property type="project" value="InterPro"/>
</dbReference>
<dbReference type="STRING" id="665004.AC529_12910"/>
<reference evidence="3" key="1">
    <citation type="journal article" date="2017" name="Acta Aliment.">
        <title>Plant polysaccharide degrading enzyme system of Thermpbifida cellulosilytica TB100 revealed by de novo genome project data.</title>
        <authorList>
            <person name="Toth A."/>
            <person name="Baka E."/>
            <person name="Luzics S."/>
            <person name="Bata-Vidacs I."/>
            <person name="Nagy I."/>
            <person name="Balint B."/>
            <person name="Herceg R."/>
            <person name="Olasz F."/>
            <person name="Wilk T."/>
            <person name="Nagy T."/>
            <person name="Kriszt B."/>
            <person name="Nagy I."/>
            <person name="Kukolya J."/>
        </authorList>
    </citation>
    <scope>NUCLEOTIDE SEQUENCE [LARGE SCALE GENOMIC DNA]</scope>
    <source>
        <strain evidence="3">TB100</strain>
    </source>
</reference>
<feature type="transmembrane region" description="Helical" evidence="1">
    <location>
        <begin position="158"/>
        <end position="180"/>
    </location>
</feature>
<feature type="transmembrane region" description="Helical" evidence="1">
    <location>
        <begin position="238"/>
        <end position="258"/>
    </location>
</feature>
<keyword evidence="3" id="KW-1185">Reference proteome</keyword>
<dbReference type="AlphaFoldDB" id="A0A147KGC0"/>
<feature type="transmembrane region" description="Helical" evidence="1">
    <location>
        <begin position="70"/>
        <end position="92"/>
    </location>
</feature>
<dbReference type="EMBL" id="LGEM01000094">
    <property type="protein sequence ID" value="KUP96330.1"/>
    <property type="molecule type" value="Genomic_DNA"/>
</dbReference>
<keyword evidence="1" id="KW-1133">Transmembrane helix</keyword>
<protein>
    <recommendedName>
        <fullName evidence="4">ABC transporter permease</fullName>
    </recommendedName>
</protein>
<comment type="caution">
    <text evidence="2">The sequence shown here is derived from an EMBL/GenBank/DDBJ whole genome shotgun (WGS) entry which is preliminary data.</text>
</comment>
<evidence type="ECO:0000256" key="1">
    <source>
        <dbReference type="SAM" id="Phobius"/>
    </source>
</evidence>
<accession>A0A147KGC0</accession>
<evidence type="ECO:0000313" key="3">
    <source>
        <dbReference type="Proteomes" id="UP000074382"/>
    </source>
</evidence>
<dbReference type="PANTHER" id="PTHR37305:SF1">
    <property type="entry name" value="MEMBRANE PROTEIN"/>
    <property type="match status" value="1"/>
</dbReference>
<dbReference type="GO" id="GO:0005886">
    <property type="term" value="C:plasma membrane"/>
    <property type="evidence" value="ECO:0007669"/>
    <property type="project" value="UniProtKB-SubCell"/>
</dbReference>
<dbReference type="PANTHER" id="PTHR37305">
    <property type="entry name" value="INTEGRAL MEMBRANE PROTEIN-RELATED"/>
    <property type="match status" value="1"/>
</dbReference>
<name>A0A147KGC0_THECS</name>